<sequence>MASSTLHQKIAKIQGQLEKVPKTGENTHHRYRYATEADLLAALRPLCSEAGISLMITCTSCHIEEHTAQVMVRLTITDSESGEVATVDMPGFAADSKGDKAVFKALTGAAKYAYWKAFAQATGDDPENDAPPGEATSNRRRAVDPIEARRDRVRDLLKAAGVTIEQSKKRLTDLYGRSTVAALSLDQLADLETRLSASQAAKS</sequence>
<organism evidence="2 3">
    <name type="scientific">Gloeobacter kilaueensis (strain ATCC BAA-2537 / CCAP 1431/1 / ULC 316 / JS1)</name>
    <dbReference type="NCBI Taxonomy" id="1183438"/>
    <lineage>
        <taxon>Bacteria</taxon>
        <taxon>Bacillati</taxon>
        <taxon>Cyanobacteriota</taxon>
        <taxon>Cyanophyceae</taxon>
        <taxon>Gloeobacterales</taxon>
        <taxon>Gloeobacteraceae</taxon>
        <taxon>Gloeobacter</taxon>
    </lineage>
</organism>
<gene>
    <name evidence="2" type="ORF">GKIL_0922</name>
</gene>
<dbReference type="AlphaFoldDB" id="U5QE65"/>
<dbReference type="STRING" id="1183438.GKIL_0922"/>
<evidence type="ECO:0000313" key="3">
    <source>
        <dbReference type="Proteomes" id="UP000017396"/>
    </source>
</evidence>
<dbReference type="RefSeq" id="WP_023172228.1">
    <property type="nucleotide sequence ID" value="NC_022600.1"/>
</dbReference>
<accession>U5QE65</accession>
<evidence type="ECO:0008006" key="4">
    <source>
        <dbReference type="Google" id="ProtNLM"/>
    </source>
</evidence>
<dbReference type="Proteomes" id="UP000017396">
    <property type="component" value="Chromosome"/>
</dbReference>
<proteinExistence type="predicted"/>
<dbReference type="Pfam" id="PF04404">
    <property type="entry name" value="ERF"/>
    <property type="match status" value="1"/>
</dbReference>
<dbReference type="InterPro" id="IPR007499">
    <property type="entry name" value="ERF_bacteria_virus"/>
</dbReference>
<evidence type="ECO:0000256" key="1">
    <source>
        <dbReference type="SAM" id="MobiDB-lite"/>
    </source>
</evidence>
<keyword evidence="3" id="KW-1185">Reference proteome</keyword>
<dbReference type="KEGG" id="glj:GKIL_0922"/>
<reference evidence="2 3" key="1">
    <citation type="journal article" date="2013" name="PLoS ONE">
        <title>Cultivation and Complete Genome Sequencing of Gloeobacter kilaueensis sp. nov., from a Lava Cave in Kilauea Caldera, Hawai'i.</title>
        <authorList>
            <person name="Saw J.H."/>
            <person name="Schatz M."/>
            <person name="Brown M.V."/>
            <person name="Kunkel D.D."/>
            <person name="Foster J.S."/>
            <person name="Shick H."/>
            <person name="Christensen S."/>
            <person name="Hou S."/>
            <person name="Wan X."/>
            <person name="Donachie S.P."/>
        </authorList>
    </citation>
    <scope>NUCLEOTIDE SEQUENCE [LARGE SCALE GENOMIC DNA]</scope>
    <source>
        <strain evidence="3">JS</strain>
    </source>
</reference>
<dbReference type="OrthoDB" id="1976435at2"/>
<name>U5QE65_GLOK1</name>
<evidence type="ECO:0000313" key="2">
    <source>
        <dbReference type="EMBL" id="AGY57168.1"/>
    </source>
</evidence>
<dbReference type="EMBL" id="CP003587">
    <property type="protein sequence ID" value="AGY57168.1"/>
    <property type="molecule type" value="Genomic_DNA"/>
</dbReference>
<dbReference type="HOGENOM" id="CLU_1169027_0_0_3"/>
<protein>
    <recommendedName>
        <fullName evidence="4">ERF family protein</fullName>
    </recommendedName>
</protein>
<feature type="region of interest" description="Disordered" evidence="1">
    <location>
        <begin position="123"/>
        <end position="147"/>
    </location>
</feature>